<organism evidence="1 2">
    <name type="scientific">Tectimicrobiota bacterium</name>
    <dbReference type="NCBI Taxonomy" id="2528274"/>
    <lineage>
        <taxon>Bacteria</taxon>
        <taxon>Pseudomonadati</taxon>
        <taxon>Nitrospinota/Tectimicrobiota group</taxon>
        <taxon>Candidatus Tectimicrobiota</taxon>
    </lineage>
</organism>
<evidence type="ECO:0000313" key="1">
    <source>
        <dbReference type="EMBL" id="MBI3014110.1"/>
    </source>
</evidence>
<dbReference type="InterPro" id="IPR007546">
    <property type="entry name" value="DUF503"/>
</dbReference>
<dbReference type="EMBL" id="JACPSX010000055">
    <property type="protein sequence ID" value="MBI3014110.1"/>
    <property type="molecule type" value="Genomic_DNA"/>
</dbReference>
<dbReference type="Gene3D" id="3.30.70.1120">
    <property type="entry name" value="TT1725-like"/>
    <property type="match status" value="1"/>
</dbReference>
<dbReference type="Pfam" id="PF04456">
    <property type="entry name" value="DUF503"/>
    <property type="match status" value="1"/>
</dbReference>
<protein>
    <submittedName>
        <fullName evidence="1">DUF503 domain-containing protein</fullName>
    </submittedName>
</protein>
<reference evidence="1" key="1">
    <citation type="submission" date="2020-07" db="EMBL/GenBank/DDBJ databases">
        <title>Huge and variable diversity of episymbiotic CPR bacteria and DPANN archaea in groundwater ecosystems.</title>
        <authorList>
            <person name="He C.Y."/>
            <person name="Keren R."/>
            <person name="Whittaker M."/>
            <person name="Farag I.F."/>
            <person name="Doudna J."/>
            <person name="Cate J.H.D."/>
            <person name="Banfield J.F."/>
        </authorList>
    </citation>
    <scope>NUCLEOTIDE SEQUENCE</scope>
    <source>
        <strain evidence="1">NC_groundwater_717_Ag_S-0.2um_59_8</strain>
    </source>
</reference>
<dbReference type="InterPro" id="IPR036746">
    <property type="entry name" value="TT1725-like_sf"/>
</dbReference>
<dbReference type="Proteomes" id="UP000741360">
    <property type="component" value="Unassembled WGS sequence"/>
</dbReference>
<evidence type="ECO:0000313" key="2">
    <source>
        <dbReference type="Proteomes" id="UP000741360"/>
    </source>
</evidence>
<dbReference type="PANTHER" id="PTHR36441:SF1">
    <property type="entry name" value="DUF503 DOMAIN-CONTAINING PROTEIN"/>
    <property type="match status" value="1"/>
</dbReference>
<dbReference type="SUPFAM" id="SSF103007">
    <property type="entry name" value="Hypothetical protein TT1725"/>
    <property type="match status" value="1"/>
</dbReference>
<dbReference type="AlphaFoldDB" id="A0A932LZZ1"/>
<proteinExistence type="predicted"/>
<sequence length="93" mass="10271">MVVGVCTVELLIPSMGSLKGKRQVVKSLISRLQNKFKVSVAEVDENDKWQKAIIGIAAVSNEANHATRVLQSVVNYIDRETASQLLDYSIEIL</sequence>
<gene>
    <name evidence="1" type="ORF">HYY65_03370</name>
</gene>
<comment type="caution">
    <text evidence="1">The sequence shown here is derived from an EMBL/GenBank/DDBJ whole genome shotgun (WGS) entry which is preliminary data.</text>
</comment>
<name>A0A932LZZ1_UNCTE</name>
<dbReference type="PANTHER" id="PTHR36441">
    <property type="entry name" value="HYPOTHETICAL CYTOSOLIC PROTEIN"/>
    <property type="match status" value="1"/>
</dbReference>
<accession>A0A932LZZ1</accession>